<keyword evidence="4 5" id="KW-0472">Membrane</keyword>
<proteinExistence type="predicted"/>
<keyword evidence="8" id="KW-1185">Reference proteome</keyword>
<dbReference type="Proteomes" id="UP000326041">
    <property type="component" value="Chromosome"/>
</dbReference>
<dbReference type="GeneID" id="95535901"/>
<dbReference type="SUPFAM" id="SSF103473">
    <property type="entry name" value="MFS general substrate transporter"/>
    <property type="match status" value="1"/>
</dbReference>
<feature type="transmembrane region" description="Helical" evidence="5">
    <location>
        <begin position="92"/>
        <end position="113"/>
    </location>
</feature>
<evidence type="ECO:0000256" key="4">
    <source>
        <dbReference type="ARBA" id="ARBA00023136"/>
    </source>
</evidence>
<gene>
    <name evidence="7" type="ORF">CP972_15265</name>
</gene>
<evidence type="ECO:0000313" key="7">
    <source>
        <dbReference type="EMBL" id="QEV06834.1"/>
    </source>
</evidence>
<dbReference type="InterPro" id="IPR036259">
    <property type="entry name" value="MFS_trans_sf"/>
</dbReference>
<feature type="transmembrane region" description="Helical" evidence="5">
    <location>
        <begin position="379"/>
        <end position="402"/>
    </location>
</feature>
<dbReference type="EMBL" id="CP023697">
    <property type="protein sequence ID" value="QEV06834.1"/>
    <property type="molecule type" value="Genomic_DNA"/>
</dbReference>
<evidence type="ECO:0000256" key="3">
    <source>
        <dbReference type="ARBA" id="ARBA00022989"/>
    </source>
</evidence>
<evidence type="ECO:0000256" key="2">
    <source>
        <dbReference type="ARBA" id="ARBA00022692"/>
    </source>
</evidence>
<protein>
    <submittedName>
        <fullName evidence="7">MFS transporter</fullName>
    </submittedName>
</protein>
<feature type="transmembrane region" description="Helical" evidence="5">
    <location>
        <begin position="233"/>
        <end position="255"/>
    </location>
</feature>
<reference evidence="7 8" key="1">
    <citation type="submission" date="2017-09" db="EMBL/GenBank/DDBJ databases">
        <authorList>
            <person name="Lee N."/>
            <person name="Cho B.-K."/>
        </authorList>
    </citation>
    <scope>NUCLEOTIDE SEQUENCE [LARGE SCALE GENOMIC DNA]</scope>
    <source>
        <strain evidence="7 8">ATCC 13879</strain>
    </source>
</reference>
<dbReference type="Pfam" id="PF07690">
    <property type="entry name" value="MFS_1"/>
    <property type="match status" value="1"/>
</dbReference>
<evidence type="ECO:0000256" key="1">
    <source>
        <dbReference type="ARBA" id="ARBA00004651"/>
    </source>
</evidence>
<keyword evidence="2 5" id="KW-0812">Transmembrane</keyword>
<feature type="transmembrane region" description="Helical" evidence="5">
    <location>
        <begin position="119"/>
        <end position="139"/>
    </location>
</feature>
<sequence length="430" mass="43927">MASTVTTSKDSAATSRPGYGRLLRTRGAWTFLLPGFAARQPFAMLTLSIVLLVQHTTGSYGVAGAVAAATGVSMAVFAPYSGRLADRYGQRAVLVPGVLLHTLSGLALTALALNGAPLWALFAAAVPTGASVPQVGPMVRARWGVKLKNSPLMTTAAAFESVTDELTFVVGPLLATALCTAVDPAAGLVTEAGLTLVGGLLFAAQKGTQPEVAAREHARVEHVSALRVPGVRVLIVTFLGIGSVFGGMQVSLAAYTESIGEPGLNGVLYGVFAAGNMLSGIACGAIAWKAAPERRLVIGYAALAVTASVLWTAHSALLLGGLGLLVGMCIAPALITGYTLVDDLVPAGARTEAFTWLTGAVALGQAAAVTVSGQLEDRLWSGAGFLVPMGGTVLALVTLLALRSRLVPSRATREITRGATRHDPVAIGEK</sequence>
<feature type="transmembrane region" description="Helical" evidence="5">
    <location>
        <begin position="267"/>
        <end position="288"/>
    </location>
</feature>
<dbReference type="InterPro" id="IPR011701">
    <property type="entry name" value="MFS"/>
</dbReference>
<feature type="transmembrane region" description="Helical" evidence="5">
    <location>
        <begin position="295"/>
        <end position="313"/>
    </location>
</feature>
<name>A0ABX6AXW8_9ACTN</name>
<keyword evidence="3 5" id="KW-1133">Transmembrane helix</keyword>
<feature type="transmembrane region" description="Helical" evidence="5">
    <location>
        <begin position="31"/>
        <end position="53"/>
    </location>
</feature>
<organism evidence="7 8">
    <name type="scientific">Streptomyces prasinus</name>
    <dbReference type="NCBI Taxonomy" id="67345"/>
    <lineage>
        <taxon>Bacteria</taxon>
        <taxon>Bacillati</taxon>
        <taxon>Actinomycetota</taxon>
        <taxon>Actinomycetes</taxon>
        <taxon>Kitasatosporales</taxon>
        <taxon>Streptomycetaceae</taxon>
        <taxon>Streptomyces</taxon>
    </lineage>
</organism>
<feature type="transmembrane region" description="Helical" evidence="5">
    <location>
        <begin position="353"/>
        <end position="373"/>
    </location>
</feature>
<feature type="transmembrane region" description="Helical" evidence="5">
    <location>
        <begin position="59"/>
        <end position="80"/>
    </location>
</feature>
<evidence type="ECO:0000256" key="5">
    <source>
        <dbReference type="SAM" id="Phobius"/>
    </source>
</evidence>
<dbReference type="Gene3D" id="1.20.1250.20">
    <property type="entry name" value="MFS general substrate transporter like domains"/>
    <property type="match status" value="1"/>
</dbReference>
<dbReference type="PANTHER" id="PTHR23542:SF1">
    <property type="entry name" value="MAJOR FACILITATOR SUPERFAMILY (MFS) PROFILE DOMAIN-CONTAINING PROTEIN"/>
    <property type="match status" value="1"/>
</dbReference>
<dbReference type="RefSeq" id="WP_055608719.1">
    <property type="nucleotide sequence ID" value="NZ_CP023697.1"/>
</dbReference>
<dbReference type="PROSITE" id="PS50850">
    <property type="entry name" value="MFS"/>
    <property type="match status" value="1"/>
</dbReference>
<feature type="domain" description="Major facilitator superfamily (MFS) profile" evidence="6">
    <location>
        <begin position="226"/>
        <end position="430"/>
    </location>
</feature>
<dbReference type="PANTHER" id="PTHR23542">
    <property type="match status" value="1"/>
</dbReference>
<dbReference type="InterPro" id="IPR020846">
    <property type="entry name" value="MFS_dom"/>
</dbReference>
<evidence type="ECO:0000313" key="8">
    <source>
        <dbReference type="Proteomes" id="UP000326041"/>
    </source>
</evidence>
<feature type="transmembrane region" description="Helical" evidence="5">
    <location>
        <begin position="319"/>
        <end position="341"/>
    </location>
</feature>
<evidence type="ECO:0000259" key="6">
    <source>
        <dbReference type="PROSITE" id="PS50850"/>
    </source>
</evidence>
<comment type="subcellular location">
    <subcellularLocation>
        <location evidence="1">Cell membrane</location>
        <topology evidence="1">Multi-pass membrane protein</topology>
    </subcellularLocation>
</comment>
<accession>A0ABX6AXW8</accession>